<proteinExistence type="predicted"/>
<sequence>MATIRSSLPSRLRQLFSGESVIGPSIKLDSEPVSSLFFGIITFV</sequence>
<name>A0A2C9VXM3_MANES</name>
<protein>
    <submittedName>
        <fullName evidence="1">Uncharacterized protein</fullName>
    </submittedName>
</protein>
<gene>
    <name evidence="1" type="ORF">MANES_05G189100</name>
</gene>
<reference evidence="1" key="1">
    <citation type="submission" date="2016-02" db="EMBL/GenBank/DDBJ databases">
        <title>WGS assembly of Manihot esculenta.</title>
        <authorList>
            <person name="Bredeson J.V."/>
            <person name="Prochnik S.E."/>
            <person name="Lyons J.B."/>
            <person name="Schmutz J."/>
            <person name="Grimwood J."/>
            <person name="Vrebalov J."/>
            <person name="Bart R.S."/>
            <person name="Amuge T."/>
            <person name="Ferguson M.E."/>
            <person name="Green R."/>
            <person name="Putnam N."/>
            <person name="Stites J."/>
            <person name="Rounsley S."/>
            <person name="Rokhsar D.S."/>
        </authorList>
    </citation>
    <scope>NUCLEOTIDE SEQUENCE [LARGE SCALE GENOMIC DNA]</scope>
    <source>
        <tissue evidence="1">Leaf</tissue>
    </source>
</reference>
<organism evidence="1">
    <name type="scientific">Manihot esculenta</name>
    <name type="common">Cassava</name>
    <name type="synonym">Jatropha manihot</name>
    <dbReference type="NCBI Taxonomy" id="3983"/>
    <lineage>
        <taxon>Eukaryota</taxon>
        <taxon>Viridiplantae</taxon>
        <taxon>Streptophyta</taxon>
        <taxon>Embryophyta</taxon>
        <taxon>Tracheophyta</taxon>
        <taxon>Spermatophyta</taxon>
        <taxon>Magnoliopsida</taxon>
        <taxon>eudicotyledons</taxon>
        <taxon>Gunneridae</taxon>
        <taxon>Pentapetalae</taxon>
        <taxon>rosids</taxon>
        <taxon>fabids</taxon>
        <taxon>Malpighiales</taxon>
        <taxon>Euphorbiaceae</taxon>
        <taxon>Crotonoideae</taxon>
        <taxon>Manihoteae</taxon>
        <taxon>Manihot</taxon>
    </lineage>
</organism>
<accession>A0A2C9VXM3</accession>
<evidence type="ECO:0000313" key="1">
    <source>
        <dbReference type="EMBL" id="OAY51112.1"/>
    </source>
</evidence>
<dbReference type="AlphaFoldDB" id="A0A2C9VXM3"/>
<dbReference type="EMBL" id="CM004391">
    <property type="protein sequence ID" value="OAY51112.1"/>
    <property type="molecule type" value="Genomic_DNA"/>
</dbReference>